<comment type="caution">
    <text evidence="3">The sequence shown here is derived from an EMBL/GenBank/DDBJ whole genome shotgun (WGS) entry which is preliminary data.</text>
</comment>
<dbReference type="InterPro" id="IPR014729">
    <property type="entry name" value="Rossmann-like_a/b/a_fold"/>
</dbReference>
<evidence type="ECO:0000313" key="4">
    <source>
        <dbReference type="Proteomes" id="UP001333996"/>
    </source>
</evidence>
<dbReference type="Gene3D" id="3.40.50.620">
    <property type="entry name" value="HUPs"/>
    <property type="match status" value="2"/>
</dbReference>
<dbReference type="Pfam" id="PF00582">
    <property type="entry name" value="Usp"/>
    <property type="match status" value="2"/>
</dbReference>
<evidence type="ECO:0000256" key="1">
    <source>
        <dbReference type="ARBA" id="ARBA00008791"/>
    </source>
</evidence>
<proteinExistence type="inferred from homology"/>
<keyword evidence="4" id="KW-1185">Reference proteome</keyword>
<dbReference type="PRINTS" id="PR01438">
    <property type="entry name" value="UNVRSLSTRESS"/>
</dbReference>
<evidence type="ECO:0000313" key="3">
    <source>
        <dbReference type="EMBL" id="MED7821769.1"/>
    </source>
</evidence>
<gene>
    <name evidence="3" type="ORF">VXC91_07175</name>
</gene>
<feature type="domain" description="UspA" evidence="2">
    <location>
        <begin position="162"/>
        <end position="300"/>
    </location>
</feature>
<protein>
    <submittedName>
        <fullName evidence="3">Universal stress protein</fullName>
    </submittedName>
</protein>
<dbReference type="PANTHER" id="PTHR46268">
    <property type="entry name" value="STRESS RESPONSE PROTEIN NHAX"/>
    <property type="match status" value="1"/>
</dbReference>
<dbReference type="Proteomes" id="UP001333996">
    <property type="component" value="Unassembled WGS sequence"/>
</dbReference>
<evidence type="ECO:0000259" key="2">
    <source>
        <dbReference type="Pfam" id="PF00582"/>
    </source>
</evidence>
<reference evidence="3" key="1">
    <citation type="submission" date="2024-01" db="EMBL/GenBank/DDBJ databases">
        <title>First draft genome sequence data of TA4-1, the type strain of Gram-positive actinobacterium Streptomyces chiangmaiensis.</title>
        <authorList>
            <person name="Yasawong M."/>
            <person name="Nantapong N."/>
        </authorList>
    </citation>
    <scope>NUCLEOTIDE SEQUENCE</scope>
    <source>
        <strain evidence="3">TA4-1</strain>
    </source>
</reference>
<dbReference type="InterPro" id="IPR006015">
    <property type="entry name" value="Universal_stress_UspA"/>
</dbReference>
<name>A0ABU7FF69_9ACTN</name>
<dbReference type="RefSeq" id="WP_329505993.1">
    <property type="nucleotide sequence ID" value="NZ_BAAAYZ010000061.1"/>
</dbReference>
<accession>A0ABU7FF69</accession>
<dbReference type="PANTHER" id="PTHR46268:SF6">
    <property type="entry name" value="UNIVERSAL STRESS PROTEIN UP12"/>
    <property type="match status" value="1"/>
</dbReference>
<dbReference type="EMBL" id="JAYWVC010000014">
    <property type="protein sequence ID" value="MED7821769.1"/>
    <property type="molecule type" value="Genomic_DNA"/>
</dbReference>
<organism evidence="3 4">
    <name type="scientific">Streptomyces chiangmaiensis</name>
    <dbReference type="NCBI Taxonomy" id="766497"/>
    <lineage>
        <taxon>Bacteria</taxon>
        <taxon>Bacillati</taxon>
        <taxon>Actinomycetota</taxon>
        <taxon>Actinomycetes</taxon>
        <taxon>Kitasatosporales</taxon>
        <taxon>Streptomycetaceae</taxon>
        <taxon>Streptomyces</taxon>
    </lineage>
</organism>
<dbReference type="InterPro" id="IPR006016">
    <property type="entry name" value="UspA"/>
</dbReference>
<comment type="similarity">
    <text evidence="1">Belongs to the universal stress protein A family.</text>
</comment>
<feature type="domain" description="UspA" evidence="2">
    <location>
        <begin position="1"/>
        <end position="136"/>
    </location>
</feature>
<sequence>MVRHVTAGVDETDESLAAAHWAAREALRRGAALRLVHACEWQGRPAASATADAGRRDRAEQTLERAVRSVGVAHPGLPVEDLLVSDSPVTVLLAAAEDSELLVLGSRGLGHAVGFVMGSVSQRVVARSPGAVVLVRAGEASADEHLPALDGVSPEEIPETPYRDVVLGMDTRHPCDELIAFAFDAARRRGTALRVVHALGAAGDNAAEGRSGAGHDTELLADEEDLMAAMLRPWAEKCPGVTVSETVTAARPSTELVRESAHASLVVVGRRTREARLGTHIGSVTQALLHQARCPVAVVPHA</sequence>
<dbReference type="SUPFAM" id="SSF52402">
    <property type="entry name" value="Adenine nucleotide alpha hydrolases-like"/>
    <property type="match status" value="2"/>
</dbReference>